<dbReference type="Proteomes" id="UP000279029">
    <property type="component" value="Chromosome"/>
</dbReference>
<keyword evidence="2" id="KW-1185">Reference proteome</keyword>
<dbReference type="EMBL" id="LR130778">
    <property type="protein sequence ID" value="VDN47370.1"/>
    <property type="molecule type" value="Genomic_DNA"/>
</dbReference>
<dbReference type="Gene3D" id="1.10.10.10">
    <property type="entry name" value="Winged helix-like DNA-binding domain superfamily/Winged helix DNA-binding domain"/>
    <property type="match status" value="1"/>
</dbReference>
<sequence length="174" mass="20225">MTGNDYELSLNKLMILFLIEKAGLPLSNTQLSDFLLVSDYTDYFSLQTYIGQMMDARLLKSSKISSHTIYDITDAGCETLEYFKNHIPESIKDDMIIYLKNNKYDIKSKFDVVADYIPEKNGDFYVNCIAKEDNKNLIEINLRVTEKEEALKICDAWESKSHEIYKQLLYSLLQ</sequence>
<proteinExistence type="predicted"/>
<dbReference type="AlphaFoldDB" id="A0A3P7P1J6"/>
<gene>
    <name evidence="1" type="ORF">PATL70BA_1485</name>
</gene>
<evidence type="ECO:0008006" key="3">
    <source>
        <dbReference type="Google" id="ProtNLM"/>
    </source>
</evidence>
<evidence type="ECO:0000313" key="1">
    <source>
        <dbReference type="EMBL" id="VDN47370.1"/>
    </source>
</evidence>
<dbReference type="RefSeq" id="WP_172596144.1">
    <property type="nucleotide sequence ID" value="NZ_LR130778.1"/>
</dbReference>
<dbReference type="Pfam" id="PF14277">
    <property type="entry name" value="DUF4364"/>
    <property type="match status" value="1"/>
</dbReference>
<dbReference type="InterPro" id="IPR036388">
    <property type="entry name" value="WH-like_DNA-bd_sf"/>
</dbReference>
<reference evidence="1 2" key="1">
    <citation type="submission" date="2018-09" db="EMBL/GenBank/DDBJ databases">
        <authorList>
            <person name="Postec A."/>
        </authorList>
    </citation>
    <scope>NUCLEOTIDE SEQUENCE [LARGE SCALE GENOMIC DNA]</scope>
    <source>
        <strain evidence="1">70B-A</strain>
    </source>
</reference>
<dbReference type="KEGG" id="cbar:PATL70BA_1485"/>
<protein>
    <recommendedName>
        <fullName evidence="3">DUF4364 domain-containing protein</fullName>
    </recommendedName>
</protein>
<name>A0A3P7P1J6_9FIRM</name>
<dbReference type="InterPro" id="IPR025374">
    <property type="entry name" value="DUF4364"/>
</dbReference>
<accession>A0A3P7P1J6</accession>
<organism evidence="1 2">
    <name type="scientific">Petrocella atlantisensis</name>
    <dbReference type="NCBI Taxonomy" id="2173034"/>
    <lineage>
        <taxon>Bacteria</taxon>
        <taxon>Bacillati</taxon>
        <taxon>Bacillota</taxon>
        <taxon>Clostridia</taxon>
        <taxon>Lachnospirales</taxon>
        <taxon>Vallitaleaceae</taxon>
        <taxon>Petrocella</taxon>
    </lineage>
</organism>
<evidence type="ECO:0000313" key="2">
    <source>
        <dbReference type="Proteomes" id="UP000279029"/>
    </source>
</evidence>